<dbReference type="InterPro" id="IPR023801">
    <property type="entry name" value="His_deacetylse_dom"/>
</dbReference>
<dbReference type="InterPro" id="IPR037138">
    <property type="entry name" value="His_deacetylse_dom_sf"/>
</dbReference>
<dbReference type="Proteomes" id="UP001231189">
    <property type="component" value="Unassembled WGS sequence"/>
</dbReference>
<dbReference type="PANTHER" id="PTHR10625">
    <property type="entry name" value="HISTONE DEACETYLASE HDAC1-RELATED"/>
    <property type="match status" value="1"/>
</dbReference>
<accession>A0AAD8SE36</accession>
<name>A0AAD8SE36_LOLMU</name>
<dbReference type="GO" id="GO:0040029">
    <property type="term" value="P:epigenetic regulation of gene expression"/>
    <property type="evidence" value="ECO:0007669"/>
    <property type="project" value="TreeGrafter"/>
</dbReference>
<dbReference type="SUPFAM" id="SSF52768">
    <property type="entry name" value="Arginase/deacetylase"/>
    <property type="match status" value="1"/>
</dbReference>
<dbReference type="AlphaFoldDB" id="A0AAD8SE36"/>
<dbReference type="InterPro" id="IPR000286">
    <property type="entry name" value="HDACs"/>
</dbReference>
<evidence type="ECO:0000259" key="2">
    <source>
        <dbReference type="Pfam" id="PF00850"/>
    </source>
</evidence>
<comment type="caution">
    <text evidence="3">The sequence shown here is derived from an EMBL/GenBank/DDBJ whole genome shotgun (WGS) entry which is preliminary data.</text>
</comment>
<dbReference type="Gene3D" id="3.40.800.20">
    <property type="entry name" value="Histone deacetylase domain"/>
    <property type="match status" value="1"/>
</dbReference>
<dbReference type="GO" id="GO:0004407">
    <property type="term" value="F:histone deacetylase activity"/>
    <property type="evidence" value="ECO:0007669"/>
    <property type="project" value="TreeGrafter"/>
</dbReference>
<organism evidence="3 4">
    <name type="scientific">Lolium multiflorum</name>
    <name type="common">Italian ryegrass</name>
    <name type="synonym">Lolium perenne subsp. multiflorum</name>
    <dbReference type="NCBI Taxonomy" id="4521"/>
    <lineage>
        <taxon>Eukaryota</taxon>
        <taxon>Viridiplantae</taxon>
        <taxon>Streptophyta</taxon>
        <taxon>Embryophyta</taxon>
        <taxon>Tracheophyta</taxon>
        <taxon>Spermatophyta</taxon>
        <taxon>Magnoliopsida</taxon>
        <taxon>Liliopsida</taxon>
        <taxon>Poales</taxon>
        <taxon>Poaceae</taxon>
        <taxon>BOP clade</taxon>
        <taxon>Pooideae</taxon>
        <taxon>Poodae</taxon>
        <taxon>Poeae</taxon>
        <taxon>Poeae Chloroplast Group 2 (Poeae type)</taxon>
        <taxon>Loliodinae</taxon>
        <taxon>Loliinae</taxon>
        <taxon>Lolium</taxon>
    </lineage>
</organism>
<dbReference type="EMBL" id="JAUUTY010000004">
    <property type="protein sequence ID" value="KAK1650294.1"/>
    <property type="molecule type" value="Genomic_DNA"/>
</dbReference>
<protein>
    <recommendedName>
        <fullName evidence="2">Histone deacetylase domain-containing protein</fullName>
    </recommendedName>
</protein>
<comment type="cofactor">
    <cofactor evidence="1">
        <name>Zn(2+)</name>
        <dbReference type="ChEBI" id="CHEBI:29105"/>
    </cofactor>
</comment>
<feature type="domain" description="Histone deacetylase" evidence="2">
    <location>
        <begin position="123"/>
        <end position="264"/>
    </location>
</feature>
<keyword evidence="4" id="KW-1185">Reference proteome</keyword>
<dbReference type="PRINTS" id="PR01270">
    <property type="entry name" value="HDASUPER"/>
</dbReference>
<proteinExistence type="predicted"/>
<sequence>MSFSEDAVAPSGPAGRFIGGGRSHRGKYLWEYVPEGKDRRLVHCIGLHYGLSPFPKVCRPFPSSYSEVQSFHTGSGSVFVSFPNERSDTLDAASPSDIGSCSIFQEKQAGFTMNWADGLYPNDSSGSVILNDVVLGVLDLLKSHERIIYIDVGVHHVDGVEKSFIRSPKVMTISFNKYGDFSSYMSTDIGIGRGKHHALNVSLGVRTKDDDFIGLFQTIIQKAISVFNPNLIVLQTGIESLAPDHADCFSLSAESHLRCLSILRIFGLPIMILGNIVHCWCSESGLLGKYNFGENQSVNDNVVKLNNTENLDEIRDRVLSHLAIIEEVPIKGFKDTDELQTEMIDDIIDDDIDWDREAYDFVEGLPARPKAWSNPFARQAAKAVNRIGRGLGSQQSVLMEYNDMLNPYTDFLNYVGHFDSVSDGCVTPALRTISTASRTIGSVSAFAGSMLKYGARALGKHGRSFQMIARPEAGLLGDGPKREQVLLVTSLEEVQAVITKWTYDELQDVKVDVPEDMPLEEAETIGAYLNIAKATELISDKSFLIQKIKRSVLKR</sequence>
<dbReference type="PANTHER" id="PTHR10625:SF10">
    <property type="entry name" value="HISTONE DEACETYLASE HDAC1"/>
    <property type="match status" value="1"/>
</dbReference>
<evidence type="ECO:0000313" key="3">
    <source>
        <dbReference type="EMBL" id="KAK1650294.1"/>
    </source>
</evidence>
<evidence type="ECO:0000256" key="1">
    <source>
        <dbReference type="ARBA" id="ARBA00001947"/>
    </source>
</evidence>
<reference evidence="3" key="1">
    <citation type="submission" date="2023-07" db="EMBL/GenBank/DDBJ databases">
        <title>A chromosome-level genome assembly of Lolium multiflorum.</title>
        <authorList>
            <person name="Chen Y."/>
            <person name="Copetti D."/>
            <person name="Kolliker R."/>
            <person name="Studer B."/>
        </authorList>
    </citation>
    <scope>NUCLEOTIDE SEQUENCE</scope>
    <source>
        <strain evidence="3">02402/16</strain>
        <tissue evidence="3">Leaf</tissue>
    </source>
</reference>
<gene>
    <name evidence="3" type="ORF">QYE76_068099</name>
</gene>
<dbReference type="Pfam" id="PF00850">
    <property type="entry name" value="Hist_deacetyl"/>
    <property type="match status" value="1"/>
</dbReference>
<dbReference type="GO" id="GO:0005634">
    <property type="term" value="C:nucleus"/>
    <property type="evidence" value="ECO:0007669"/>
    <property type="project" value="TreeGrafter"/>
</dbReference>
<dbReference type="InterPro" id="IPR023696">
    <property type="entry name" value="Ureohydrolase_dom_sf"/>
</dbReference>
<evidence type="ECO:0000313" key="4">
    <source>
        <dbReference type="Proteomes" id="UP001231189"/>
    </source>
</evidence>